<comment type="caution">
    <text evidence="2">The sequence shown here is derived from an EMBL/GenBank/DDBJ whole genome shotgun (WGS) entry which is preliminary data.</text>
</comment>
<evidence type="ECO:0000256" key="1">
    <source>
        <dbReference type="SAM" id="SignalP"/>
    </source>
</evidence>
<accession>A0AAW4SH71</accession>
<proteinExistence type="predicted"/>
<keyword evidence="1" id="KW-0732">Signal</keyword>
<protein>
    <submittedName>
        <fullName evidence="2">Uncharacterized protein</fullName>
    </submittedName>
</protein>
<dbReference type="Proteomes" id="UP001197958">
    <property type="component" value="Unassembled WGS sequence"/>
</dbReference>
<evidence type="ECO:0000313" key="2">
    <source>
        <dbReference type="EMBL" id="MCA4522716.1"/>
    </source>
</evidence>
<organism evidence="2 3">
    <name type="scientific">Bacteroides xylanisolvens</name>
    <dbReference type="NCBI Taxonomy" id="371601"/>
    <lineage>
        <taxon>Bacteria</taxon>
        <taxon>Pseudomonadati</taxon>
        <taxon>Bacteroidota</taxon>
        <taxon>Bacteroidia</taxon>
        <taxon>Bacteroidales</taxon>
        <taxon>Bacteroidaceae</taxon>
        <taxon>Bacteroides</taxon>
    </lineage>
</organism>
<feature type="signal peptide" evidence="1">
    <location>
        <begin position="1"/>
        <end position="19"/>
    </location>
</feature>
<sequence length="157" mass="17413">MKHFGIMLSMMFMCLIASAQMVGGFQQGNDGHIYFVANNQTGATFNIQIVAASTDRNNSETKTMTPNGGFYLGPTTPWRWYWKRGDKISVVYANGQSQTWVCPQSDSAYNRSNVTFRGKHCTGTVGCSCSGFSPITNGDVWQQAYCKHCGHKKSCHK</sequence>
<dbReference type="AlphaFoldDB" id="A0AAW4SH71"/>
<evidence type="ECO:0000313" key="3">
    <source>
        <dbReference type="Proteomes" id="UP001197958"/>
    </source>
</evidence>
<feature type="chain" id="PRO_5043576919" evidence="1">
    <location>
        <begin position="20"/>
        <end position="157"/>
    </location>
</feature>
<reference evidence="2" key="1">
    <citation type="submission" date="2023-08" db="EMBL/GenBank/DDBJ databases">
        <title>Mucin Metabolism Genes Underlie the Key Renovations of Bacteroides xylanisolvens Genomes in Captive Great Apes.</title>
        <authorList>
            <person name="Nishida A.H."/>
        </authorList>
    </citation>
    <scope>NUCLEOTIDE SEQUENCE</scope>
    <source>
        <strain evidence="2">P19.10B</strain>
    </source>
</reference>
<dbReference type="RefSeq" id="WP_198287822.1">
    <property type="nucleotide sequence ID" value="NZ_CP072212.1"/>
</dbReference>
<dbReference type="EMBL" id="JAIWWW010000010">
    <property type="protein sequence ID" value="MCA4522716.1"/>
    <property type="molecule type" value="Genomic_DNA"/>
</dbReference>
<name>A0AAW4SH71_9BACE</name>
<gene>
    <name evidence="2" type="ORF">LDZ35_05745</name>
</gene>